<comment type="caution">
    <text evidence="1">The sequence shown here is derived from an EMBL/GenBank/DDBJ whole genome shotgun (WGS) entry which is preliminary data.</text>
</comment>
<dbReference type="Proteomes" id="UP001313282">
    <property type="component" value="Unassembled WGS sequence"/>
</dbReference>
<sequence>MDFHPGGYNISAKLRDGISETFQIGETLIPYGPKSLVAIDTHANPDVPKITWDIGHVTASHYFQIKHNGAIIRYKADGGKRSLVPTFGVGVDPTTWWTLHRLEDSSYMIKDVNGALCWQVSHEKVNRECYELEVVEVEQAGSDAARARFTFSGVDF</sequence>
<reference evidence="1 2" key="1">
    <citation type="submission" date="2019-10" db="EMBL/GenBank/DDBJ databases">
        <authorList>
            <person name="Palmer J.M."/>
        </authorList>
    </citation>
    <scope>NUCLEOTIDE SEQUENCE [LARGE SCALE GENOMIC DNA]</scope>
    <source>
        <strain evidence="1 2">TWF718</strain>
    </source>
</reference>
<organism evidence="1 2">
    <name type="scientific">Orbilia javanica</name>
    <dbReference type="NCBI Taxonomy" id="47235"/>
    <lineage>
        <taxon>Eukaryota</taxon>
        <taxon>Fungi</taxon>
        <taxon>Dikarya</taxon>
        <taxon>Ascomycota</taxon>
        <taxon>Pezizomycotina</taxon>
        <taxon>Orbiliomycetes</taxon>
        <taxon>Orbiliales</taxon>
        <taxon>Orbiliaceae</taxon>
        <taxon>Orbilia</taxon>
    </lineage>
</organism>
<protein>
    <submittedName>
        <fullName evidence="1">Uncharacterized protein</fullName>
    </submittedName>
</protein>
<dbReference type="EMBL" id="JAVHNR010000004">
    <property type="protein sequence ID" value="KAK6345580.1"/>
    <property type="molecule type" value="Genomic_DNA"/>
</dbReference>
<gene>
    <name evidence="1" type="ORF">TWF718_007491</name>
</gene>
<name>A0AAN8RIG4_9PEZI</name>
<evidence type="ECO:0000313" key="2">
    <source>
        <dbReference type="Proteomes" id="UP001313282"/>
    </source>
</evidence>
<dbReference type="AlphaFoldDB" id="A0AAN8RIG4"/>
<evidence type="ECO:0000313" key="1">
    <source>
        <dbReference type="EMBL" id="KAK6345580.1"/>
    </source>
</evidence>
<accession>A0AAN8RIG4</accession>
<proteinExistence type="predicted"/>
<keyword evidence="2" id="KW-1185">Reference proteome</keyword>